<dbReference type="HOGENOM" id="CLU_1983883_0_0_1"/>
<sequence>MFERTADSMLHQKGRMSKTQFIQMRVCNVGGQMAPQLGIRLILAALPADSPCDLERCGSATIDLNSMGLSTLRPLHDRGHRPQPAATLLHSPRKMKDEHYVRLTKARRSTSSLGPSTKQFISWEWP</sequence>
<protein>
    <submittedName>
        <fullName evidence="1">GL16967</fullName>
    </submittedName>
</protein>
<proteinExistence type="predicted"/>
<accession>B4GHC9</accession>
<gene>
    <name evidence="1" type="primary">Dper\GL16967</name>
    <name evidence="1" type="ORF">Dper_GL16967</name>
</gene>
<organism evidence="2">
    <name type="scientific">Drosophila persimilis</name>
    <name type="common">Fruit fly</name>
    <dbReference type="NCBI Taxonomy" id="7234"/>
    <lineage>
        <taxon>Eukaryota</taxon>
        <taxon>Metazoa</taxon>
        <taxon>Ecdysozoa</taxon>
        <taxon>Arthropoda</taxon>
        <taxon>Hexapoda</taxon>
        <taxon>Insecta</taxon>
        <taxon>Pterygota</taxon>
        <taxon>Neoptera</taxon>
        <taxon>Endopterygota</taxon>
        <taxon>Diptera</taxon>
        <taxon>Brachycera</taxon>
        <taxon>Muscomorpha</taxon>
        <taxon>Ephydroidea</taxon>
        <taxon>Drosophilidae</taxon>
        <taxon>Drosophila</taxon>
        <taxon>Sophophora</taxon>
    </lineage>
</organism>
<dbReference type="Proteomes" id="UP000008744">
    <property type="component" value="Unassembled WGS sequence"/>
</dbReference>
<keyword evidence="2" id="KW-1185">Reference proteome</keyword>
<reference evidence="1 2" key="1">
    <citation type="journal article" date="2007" name="Nature">
        <title>Evolution of genes and genomes on the Drosophila phylogeny.</title>
        <authorList>
            <consortium name="Drosophila 12 Genomes Consortium"/>
            <person name="Clark A.G."/>
            <person name="Eisen M.B."/>
            <person name="Smith D.R."/>
            <person name="Bergman C.M."/>
            <person name="Oliver B."/>
            <person name="Markow T.A."/>
            <person name="Kaufman T.C."/>
            <person name="Kellis M."/>
            <person name="Gelbart W."/>
            <person name="Iyer V.N."/>
            <person name="Pollard D.A."/>
            <person name="Sackton T.B."/>
            <person name="Larracuente A.M."/>
            <person name="Singh N.D."/>
            <person name="Abad J.P."/>
            <person name="Abt D.N."/>
            <person name="Adryan B."/>
            <person name="Aguade M."/>
            <person name="Akashi H."/>
            <person name="Anderson W.W."/>
            <person name="Aquadro C.F."/>
            <person name="Ardell D.H."/>
            <person name="Arguello R."/>
            <person name="Artieri C.G."/>
            <person name="Barbash D.A."/>
            <person name="Barker D."/>
            <person name="Barsanti P."/>
            <person name="Batterham P."/>
            <person name="Batzoglou S."/>
            <person name="Begun D."/>
            <person name="Bhutkar A."/>
            <person name="Blanco E."/>
            <person name="Bosak S.A."/>
            <person name="Bradley R.K."/>
            <person name="Brand A.D."/>
            <person name="Brent M.R."/>
            <person name="Brooks A.N."/>
            <person name="Brown R.H."/>
            <person name="Butlin R.K."/>
            <person name="Caggese C."/>
            <person name="Calvi B.R."/>
            <person name="Bernardo de Carvalho A."/>
            <person name="Caspi A."/>
            <person name="Castrezana S."/>
            <person name="Celniker S.E."/>
            <person name="Chang J.L."/>
            <person name="Chapple C."/>
            <person name="Chatterji S."/>
            <person name="Chinwalla A."/>
            <person name="Civetta A."/>
            <person name="Clifton S.W."/>
            <person name="Comeron J.M."/>
            <person name="Costello J.C."/>
            <person name="Coyne J.A."/>
            <person name="Daub J."/>
            <person name="David R.G."/>
            <person name="Delcher A.L."/>
            <person name="Delehaunty K."/>
            <person name="Do C.B."/>
            <person name="Ebling H."/>
            <person name="Edwards K."/>
            <person name="Eickbush T."/>
            <person name="Evans J.D."/>
            <person name="Filipski A."/>
            <person name="Findeiss S."/>
            <person name="Freyhult E."/>
            <person name="Fulton L."/>
            <person name="Fulton R."/>
            <person name="Garcia A.C."/>
            <person name="Gardiner A."/>
            <person name="Garfield D.A."/>
            <person name="Garvin B.E."/>
            <person name="Gibson G."/>
            <person name="Gilbert D."/>
            <person name="Gnerre S."/>
            <person name="Godfrey J."/>
            <person name="Good R."/>
            <person name="Gotea V."/>
            <person name="Gravely B."/>
            <person name="Greenberg A.J."/>
            <person name="Griffiths-Jones S."/>
            <person name="Gross S."/>
            <person name="Guigo R."/>
            <person name="Gustafson E.A."/>
            <person name="Haerty W."/>
            <person name="Hahn M.W."/>
            <person name="Halligan D.L."/>
            <person name="Halpern A.L."/>
            <person name="Halter G.M."/>
            <person name="Han M.V."/>
            <person name="Heger A."/>
            <person name="Hillier L."/>
            <person name="Hinrichs A.S."/>
            <person name="Holmes I."/>
            <person name="Hoskins R.A."/>
            <person name="Hubisz M.J."/>
            <person name="Hultmark D."/>
            <person name="Huntley M.A."/>
            <person name="Jaffe D.B."/>
            <person name="Jagadeeshan S."/>
            <person name="Jeck W.R."/>
            <person name="Johnson J."/>
            <person name="Jones C.D."/>
            <person name="Jordan W.C."/>
            <person name="Karpen G.H."/>
            <person name="Kataoka E."/>
            <person name="Keightley P.D."/>
            <person name="Kheradpour P."/>
            <person name="Kirkness E.F."/>
            <person name="Koerich L.B."/>
            <person name="Kristiansen K."/>
            <person name="Kudrna D."/>
            <person name="Kulathinal R.J."/>
            <person name="Kumar S."/>
            <person name="Kwok R."/>
            <person name="Lander E."/>
            <person name="Langley C.H."/>
            <person name="Lapoint R."/>
            <person name="Lazzaro B.P."/>
            <person name="Lee S.J."/>
            <person name="Levesque L."/>
            <person name="Li R."/>
            <person name="Lin C.F."/>
            <person name="Lin M.F."/>
            <person name="Lindblad-Toh K."/>
            <person name="Llopart A."/>
            <person name="Long M."/>
            <person name="Low L."/>
            <person name="Lozovsky E."/>
            <person name="Lu J."/>
            <person name="Luo M."/>
            <person name="Machado C.A."/>
            <person name="Makalowski W."/>
            <person name="Marzo M."/>
            <person name="Matsuda M."/>
            <person name="Matzkin L."/>
            <person name="McAllister B."/>
            <person name="McBride C.S."/>
            <person name="McKernan B."/>
            <person name="McKernan K."/>
            <person name="Mendez-Lago M."/>
            <person name="Minx P."/>
            <person name="Mollenhauer M.U."/>
            <person name="Montooth K."/>
            <person name="Mount S.M."/>
            <person name="Mu X."/>
            <person name="Myers E."/>
            <person name="Negre B."/>
            <person name="Newfeld S."/>
            <person name="Nielsen R."/>
            <person name="Noor M.A."/>
            <person name="O'Grady P."/>
            <person name="Pachter L."/>
            <person name="Papaceit M."/>
            <person name="Parisi M.J."/>
            <person name="Parisi M."/>
            <person name="Parts L."/>
            <person name="Pedersen J.S."/>
            <person name="Pesole G."/>
            <person name="Phillippy A.M."/>
            <person name="Ponting C.P."/>
            <person name="Pop M."/>
            <person name="Porcelli D."/>
            <person name="Powell J.R."/>
            <person name="Prohaska S."/>
            <person name="Pruitt K."/>
            <person name="Puig M."/>
            <person name="Quesneville H."/>
            <person name="Ram K.R."/>
            <person name="Rand D."/>
            <person name="Rasmussen M.D."/>
            <person name="Reed L.K."/>
            <person name="Reenan R."/>
            <person name="Reily A."/>
            <person name="Remington K.A."/>
            <person name="Rieger T.T."/>
            <person name="Ritchie M.G."/>
            <person name="Robin C."/>
            <person name="Rogers Y.H."/>
            <person name="Rohde C."/>
            <person name="Rozas J."/>
            <person name="Rubenfield M.J."/>
            <person name="Ruiz A."/>
            <person name="Russo S."/>
            <person name="Salzberg S.L."/>
            <person name="Sanchez-Gracia A."/>
            <person name="Saranga D.J."/>
            <person name="Sato H."/>
            <person name="Schaeffer S.W."/>
            <person name="Schatz M.C."/>
            <person name="Schlenke T."/>
            <person name="Schwartz R."/>
            <person name="Segarra C."/>
            <person name="Singh R.S."/>
            <person name="Sirot L."/>
            <person name="Sirota M."/>
            <person name="Sisneros N.B."/>
            <person name="Smith C.D."/>
            <person name="Smith T.F."/>
            <person name="Spieth J."/>
            <person name="Stage D.E."/>
            <person name="Stark A."/>
            <person name="Stephan W."/>
            <person name="Strausberg R.L."/>
            <person name="Strempel S."/>
            <person name="Sturgill D."/>
            <person name="Sutton G."/>
            <person name="Sutton G.G."/>
            <person name="Tao W."/>
            <person name="Teichmann S."/>
            <person name="Tobari Y.N."/>
            <person name="Tomimura Y."/>
            <person name="Tsolas J.M."/>
            <person name="Valente V.L."/>
            <person name="Venter E."/>
            <person name="Venter J.C."/>
            <person name="Vicario S."/>
            <person name="Vieira F.G."/>
            <person name="Vilella A.J."/>
            <person name="Villasante A."/>
            <person name="Walenz B."/>
            <person name="Wang J."/>
            <person name="Wasserman M."/>
            <person name="Watts T."/>
            <person name="Wilson D."/>
            <person name="Wilson R.K."/>
            <person name="Wing R.A."/>
            <person name="Wolfner M.F."/>
            <person name="Wong A."/>
            <person name="Wong G.K."/>
            <person name="Wu C.I."/>
            <person name="Wu G."/>
            <person name="Yamamoto D."/>
            <person name="Yang H.P."/>
            <person name="Yang S.P."/>
            <person name="Yorke J.A."/>
            <person name="Yoshida K."/>
            <person name="Zdobnov E."/>
            <person name="Zhang P."/>
            <person name="Zhang Y."/>
            <person name="Zimin A.V."/>
            <person name="Baldwin J."/>
            <person name="Abdouelleil A."/>
            <person name="Abdulkadir J."/>
            <person name="Abebe A."/>
            <person name="Abera B."/>
            <person name="Abreu J."/>
            <person name="Acer S.C."/>
            <person name="Aftuck L."/>
            <person name="Alexander A."/>
            <person name="An P."/>
            <person name="Anderson E."/>
            <person name="Anderson S."/>
            <person name="Arachi H."/>
            <person name="Azer M."/>
            <person name="Bachantsang P."/>
            <person name="Barry A."/>
            <person name="Bayul T."/>
            <person name="Berlin A."/>
            <person name="Bessette D."/>
            <person name="Bloom T."/>
            <person name="Blye J."/>
            <person name="Boguslavskiy L."/>
            <person name="Bonnet C."/>
            <person name="Boukhgalter B."/>
            <person name="Bourzgui I."/>
            <person name="Brown A."/>
            <person name="Cahill P."/>
            <person name="Channer S."/>
            <person name="Cheshatsang Y."/>
            <person name="Chuda L."/>
            <person name="Citroen M."/>
            <person name="Collymore A."/>
            <person name="Cooke P."/>
            <person name="Costello M."/>
            <person name="D'Aco K."/>
            <person name="Daza R."/>
            <person name="De Haan G."/>
            <person name="DeGray S."/>
            <person name="DeMaso C."/>
            <person name="Dhargay N."/>
            <person name="Dooley K."/>
            <person name="Dooley E."/>
            <person name="Doricent M."/>
            <person name="Dorje P."/>
            <person name="Dorjee K."/>
            <person name="Dupes A."/>
            <person name="Elong R."/>
            <person name="Falk J."/>
            <person name="Farina A."/>
            <person name="Faro S."/>
            <person name="Ferguson D."/>
            <person name="Fisher S."/>
            <person name="Foley C.D."/>
            <person name="Franke A."/>
            <person name="Friedrich D."/>
            <person name="Gadbois L."/>
            <person name="Gearin G."/>
            <person name="Gearin C.R."/>
            <person name="Giannoukos G."/>
            <person name="Goode T."/>
            <person name="Graham J."/>
            <person name="Grandbois E."/>
            <person name="Grewal S."/>
            <person name="Gyaltsen K."/>
            <person name="Hafez N."/>
            <person name="Hagos B."/>
            <person name="Hall J."/>
            <person name="Henson C."/>
            <person name="Hollinger A."/>
            <person name="Honan T."/>
            <person name="Huard M.D."/>
            <person name="Hughes L."/>
            <person name="Hurhula B."/>
            <person name="Husby M.E."/>
            <person name="Kamat A."/>
            <person name="Kanga B."/>
            <person name="Kashin S."/>
            <person name="Khazanovich D."/>
            <person name="Kisner P."/>
            <person name="Lance K."/>
            <person name="Lara M."/>
            <person name="Lee W."/>
            <person name="Lennon N."/>
            <person name="Letendre F."/>
            <person name="LeVine R."/>
            <person name="Lipovsky A."/>
            <person name="Liu X."/>
            <person name="Liu J."/>
            <person name="Liu S."/>
            <person name="Lokyitsang T."/>
            <person name="Lokyitsang Y."/>
            <person name="Lubonja R."/>
            <person name="Lui A."/>
            <person name="MacDonald P."/>
            <person name="Magnisalis V."/>
            <person name="Maru K."/>
            <person name="Matthews C."/>
            <person name="McCusker W."/>
            <person name="McDonough S."/>
            <person name="Mehta T."/>
            <person name="Meldrim J."/>
            <person name="Meneus L."/>
            <person name="Mihai O."/>
            <person name="Mihalev A."/>
            <person name="Mihova T."/>
            <person name="Mittelman R."/>
            <person name="Mlenga V."/>
            <person name="Montmayeur A."/>
            <person name="Mulrain L."/>
            <person name="Navidi A."/>
            <person name="Naylor J."/>
            <person name="Negash T."/>
            <person name="Nguyen T."/>
            <person name="Nguyen N."/>
            <person name="Nicol R."/>
            <person name="Norbu C."/>
            <person name="Norbu N."/>
            <person name="Novod N."/>
            <person name="O'Neill B."/>
            <person name="Osman S."/>
            <person name="Markiewicz E."/>
            <person name="Oyono O.L."/>
            <person name="Patti C."/>
            <person name="Phunkhang P."/>
            <person name="Pierre F."/>
            <person name="Priest M."/>
            <person name="Raghuraman S."/>
            <person name="Rege F."/>
            <person name="Reyes R."/>
            <person name="Rise C."/>
            <person name="Rogov P."/>
            <person name="Ross K."/>
            <person name="Ryan E."/>
            <person name="Settipalli S."/>
            <person name="Shea T."/>
            <person name="Sherpa N."/>
            <person name="Shi L."/>
            <person name="Shih D."/>
            <person name="Sparrow T."/>
            <person name="Spaulding J."/>
            <person name="Stalker J."/>
            <person name="Stange-Thomann N."/>
            <person name="Stavropoulos S."/>
            <person name="Stone C."/>
            <person name="Strader C."/>
            <person name="Tesfaye S."/>
            <person name="Thomson T."/>
            <person name="Thoulutsang Y."/>
            <person name="Thoulutsang D."/>
            <person name="Topham K."/>
            <person name="Topping I."/>
            <person name="Tsamla T."/>
            <person name="Vassiliev H."/>
            <person name="Vo A."/>
            <person name="Wangchuk T."/>
            <person name="Wangdi T."/>
            <person name="Weiand M."/>
            <person name="Wilkinson J."/>
            <person name="Wilson A."/>
            <person name="Yadav S."/>
            <person name="Young G."/>
            <person name="Yu Q."/>
            <person name="Zembek L."/>
            <person name="Zhong D."/>
            <person name="Zimmer A."/>
            <person name="Zwirko Z."/>
            <person name="Jaffe D.B."/>
            <person name="Alvarez P."/>
            <person name="Brockman W."/>
            <person name="Butler J."/>
            <person name="Chin C."/>
            <person name="Gnerre S."/>
            <person name="Grabherr M."/>
            <person name="Kleber M."/>
            <person name="Mauceli E."/>
            <person name="MacCallum I."/>
        </authorList>
    </citation>
    <scope>NUCLEOTIDE SEQUENCE [LARGE SCALE GENOMIC DNA]</scope>
    <source>
        <strain evidence="2">MSH-3 / Tucson 14011-0111.49</strain>
    </source>
</reference>
<evidence type="ECO:0000313" key="2">
    <source>
        <dbReference type="Proteomes" id="UP000008744"/>
    </source>
</evidence>
<evidence type="ECO:0000313" key="1">
    <source>
        <dbReference type="EMBL" id="EDW35899.1"/>
    </source>
</evidence>
<name>B4GHC9_DROPE</name>
<dbReference type="AlphaFoldDB" id="B4GHC9"/>
<dbReference type="EMBL" id="CH479183">
    <property type="protein sequence ID" value="EDW35899.1"/>
    <property type="molecule type" value="Genomic_DNA"/>
</dbReference>